<evidence type="ECO:0000313" key="3">
    <source>
        <dbReference type="Proteomes" id="UP000182248"/>
    </source>
</evidence>
<dbReference type="InterPro" id="IPR022742">
    <property type="entry name" value="Hydrolase_4"/>
</dbReference>
<dbReference type="InterPro" id="IPR029058">
    <property type="entry name" value="AB_hydrolase_fold"/>
</dbReference>
<evidence type="ECO:0000313" key="2">
    <source>
        <dbReference type="EMBL" id="SFW13650.1"/>
    </source>
</evidence>
<proteinExistence type="predicted"/>
<keyword evidence="2" id="KW-0378">Hydrolase</keyword>
<dbReference type="SUPFAM" id="SSF53474">
    <property type="entry name" value="alpha/beta-Hydrolases"/>
    <property type="match status" value="1"/>
</dbReference>
<protein>
    <submittedName>
        <fullName evidence="2">Predicted alpha/beta hydrolase</fullName>
    </submittedName>
</protein>
<dbReference type="GO" id="GO:0016787">
    <property type="term" value="F:hydrolase activity"/>
    <property type="evidence" value="ECO:0007669"/>
    <property type="project" value="UniProtKB-KW"/>
</dbReference>
<feature type="domain" description="Serine aminopeptidase S33" evidence="1">
    <location>
        <begin position="25"/>
        <end position="118"/>
    </location>
</feature>
<dbReference type="Pfam" id="PF12146">
    <property type="entry name" value="Hydrolase_4"/>
    <property type="match status" value="1"/>
</dbReference>
<dbReference type="STRING" id="1150368.SAMN02927921_00203"/>
<name>A0A1K1LS04_9FLAO</name>
<organism evidence="2 3">
    <name type="scientific">Sinomicrobium oceani</name>
    <dbReference type="NCBI Taxonomy" id="1150368"/>
    <lineage>
        <taxon>Bacteria</taxon>
        <taxon>Pseudomonadati</taxon>
        <taxon>Bacteroidota</taxon>
        <taxon>Flavobacteriia</taxon>
        <taxon>Flavobacteriales</taxon>
        <taxon>Flavobacteriaceae</taxon>
        <taxon>Sinomicrobium</taxon>
    </lineage>
</organism>
<keyword evidence="3" id="KW-1185">Reference proteome</keyword>
<reference evidence="2 3" key="1">
    <citation type="submission" date="2016-11" db="EMBL/GenBank/DDBJ databases">
        <authorList>
            <person name="Jaros S."/>
            <person name="Januszkiewicz K."/>
            <person name="Wedrychowicz H."/>
        </authorList>
    </citation>
    <scope>NUCLEOTIDE SEQUENCE [LARGE SCALE GENOMIC DNA]</scope>
    <source>
        <strain evidence="2 3">CGMCC 1.12145</strain>
    </source>
</reference>
<dbReference type="Proteomes" id="UP000182248">
    <property type="component" value="Unassembled WGS sequence"/>
</dbReference>
<gene>
    <name evidence="2" type="ORF">SAMN02927921_00203</name>
</gene>
<sequence length="287" mass="32627">MQAGVLDTPAGYKIAFKEFAGIKSIKDIVIIVPATGVKQSYYFKFADFLRNNGYVVFTFDYGGIGESRKYGTLKGFRTSATAWAKNDLEAVIRFATGKYPGLSLVLIGHSIGGQLIGLAPSSVQARQVIIVAAQNGYWKFWKGGARWRMLFNWYFLFPVITKIFGYFPGKLLGAMEDLPSGMVAEWRKWCTTPDYFFSDYDRESLFFDKIRGELTVYSIADDDFAPEEAVDWLAGRYKGMSMNRKHLVPADFGMDKIGHFGMFRSTHKDSFWNMMLVDMEQEDNMVK</sequence>
<dbReference type="PIRSF" id="PIRSF037442">
    <property type="entry name" value="UCP037442_abhydr"/>
    <property type="match status" value="1"/>
</dbReference>
<dbReference type="Gene3D" id="3.40.50.1820">
    <property type="entry name" value="alpha/beta hydrolase"/>
    <property type="match status" value="1"/>
</dbReference>
<accession>A0A1K1LS04</accession>
<dbReference type="EMBL" id="FPJE01000001">
    <property type="protein sequence ID" value="SFW13650.1"/>
    <property type="molecule type" value="Genomic_DNA"/>
</dbReference>
<dbReference type="InterPro" id="IPR017208">
    <property type="entry name" value="UCP037442_abhydr"/>
</dbReference>
<evidence type="ECO:0000259" key="1">
    <source>
        <dbReference type="Pfam" id="PF12146"/>
    </source>
</evidence>
<dbReference type="AlphaFoldDB" id="A0A1K1LS04"/>